<evidence type="ECO:0000313" key="1">
    <source>
        <dbReference type="EnsemblMetazoa" id="PPAI002984-PA"/>
    </source>
</evidence>
<keyword evidence="2" id="KW-1185">Reference proteome</keyword>
<dbReference type="EMBL" id="AJVK01025801">
    <property type="status" value="NOT_ANNOTATED_CDS"/>
    <property type="molecule type" value="Genomic_DNA"/>
</dbReference>
<dbReference type="VEuPathDB" id="VectorBase:PPAPM1_003213"/>
<sequence>MECALGDYCQKPLGQEDDDNSPGTCQSCGPLMTYNYEQRHCVYCPIYKEKCYNNCCYRIDGYSGYEIRCVNDMCMRCKTNDDDSRCSIQNFQEVTSKFIVAFAIAFSVALTSLIIYRFNFRRRRYTN</sequence>
<dbReference type="EnsemblMetazoa" id="PPAI002984-RA">
    <property type="protein sequence ID" value="PPAI002984-PA"/>
    <property type="gene ID" value="PPAI002984"/>
</dbReference>
<proteinExistence type="predicted"/>
<reference evidence="1" key="1">
    <citation type="submission" date="2022-08" db="UniProtKB">
        <authorList>
            <consortium name="EnsemblMetazoa"/>
        </authorList>
    </citation>
    <scope>IDENTIFICATION</scope>
    <source>
        <strain evidence="1">Israel</strain>
    </source>
</reference>
<dbReference type="VEuPathDB" id="VectorBase:PPAI002984"/>
<organism evidence="1 2">
    <name type="scientific">Phlebotomus papatasi</name>
    <name type="common">Sandfly</name>
    <dbReference type="NCBI Taxonomy" id="29031"/>
    <lineage>
        <taxon>Eukaryota</taxon>
        <taxon>Metazoa</taxon>
        <taxon>Ecdysozoa</taxon>
        <taxon>Arthropoda</taxon>
        <taxon>Hexapoda</taxon>
        <taxon>Insecta</taxon>
        <taxon>Pterygota</taxon>
        <taxon>Neoptera</taxon>
        <taxon>Endopterygota</taxon>
        <taxon>Diptera</taxon>
        <taxon>Nematocera</taxon>
        <taxon>Psychodoidea</taxon>
        <taxon>Psychodidae</taxon>
        <taxon>Phlebotomus</taxon>
        <taxon>Phlebotomus</taxon>
    </lineage>
</organism>
<evidence type="ECO:0000313" key="2">
    <source>
        <dbReference type="Proteomes" id="UP000092462"/>
    </source>
</evidence>
<accession>A0A1B0D675</accession>
<name>A0A1B0D675_PHLPP</name>
<dbReference type="Proteomes" id="UP000092462">
    <property type="component" value="Unassembled WGS sequence"/>
</dbReference>
<dbReference type="AlphaFoldDB" id="A0A1B0D675"/>
<protein>
    <submittedName>
        <fullName evidence="1">Uncharacterized protein</fullName>
    </submittedName>
</protein>